<organism evidence="2 3">
    <name type="scientific">Chlamydia ibidis</name>
    <dbReference type="NCBI Taxonomy" id="1405396"/>
    <lineage>
        <taxon>Bacteria</taxon>
        <taxon>Pseudomonadati</taxon>
        <taxon>Chlamydiota</taxon>
        <taxon>Chlamydiia</taxon>
        <taxon>Chlamydiales</taxon>
        <taxon>Chlamydiaceae</taxon>
        <taxon>Chlamydia/Chlamydophila group</taxon>
        <taxon>Chlamydia</taxon>
    </lineage>
</organism>
<feature type="non-terminal residue" evidence="2">
    <location>
        <position position="1"/>
    </location>
</feature>
<reference evidence="2 3" key="1">
    <citation type="submission" date="2013-04" db="EMBL/GenBank/DDBJ databases">
        <title>Genome sequence of Chlamydia psittaci 10-1398/11.</title>
        <authorList>
            <person name="Huot-Creasy H."/>
            <person name="McCracken C.L."/>
            <person name="Humphries M."/>
            <person name="Sachse K."/>
            <person name="Laroucau K."/>
            <person name="Bavoil P."/>
            <person name="Myers G.S."/>
        </authorList>
    </citation>
    <scope>NUCLEOTIDE SEQUENCE [LARGE SCALE GENOMIC DNA]</scope>
    <source>
        <strain evidence="2 3">10_1398_11</strain>
    </source>
</reference>
<name>S7J4F3_9CHLA</name>
<dbReference type="EMBL" id="ATNB01000063">
    <property type="protein sequence ID" value="EPP35279.1"/>
    <property type="molecule type" value="Genomic_DNA"/>
</dbReference>
<protein>
    <submittedName>
        <fullName evidence="2">Uncharacterized protein</fullName>
    </submittedName>
</protein>
<evidence type="ECO:0000313" key="3">
    <source>
        <dbReference type="Proteomes" id="UP000016200"/>
    </source>
</evidence>
<dbReference type="Proteomes" id="UP000016200">
    <property type="component" value="Unassembled WGS sequence"/>
</dbReference>
<evidence type="ECO:0000313" key="2">
    <source>
        <dbReference type="EMBL" id="EPP35279.1"/>
    </source>
</evidence>
<accession>S7J4F3</accession>
<dbReference type="HOGENOM" id="CLU_1869366_0_0_0"/>
<evidence type="ECO:0000256" key="1">
    <source>
        <dbReference type="SAM" id="MobiDB-lite"/>
    </source>
</evidence>
<feature type="region of interest" description="Disordered" evidence="1">
    <location>
        <begin position="51"/>
        <end position="136"/>
    </location>
</feature>
<proteinExistence type="predicted"/>
<dbReference type="AlphaFoldDB" id="S7J4F3"/>
<comment type="caution">
    <text evidence="2">The sequence shown here is derived from an EMBL/GenBank/DDBJ whole genome shotgun (WGS) entry which is preliminary data.</text>
</comment>
<sequence>YPCLAFKQRGLGRESRPWHPGTHTIHRQAVAYTSVLLFSPHRFLQRLEKVHRAPCASETHRRKAQVRPQAESHPREGLPSSDGPPSGVEAGSTACPAISRPTLAGKACSGGGQAGPSLCPLPTALCPPHTARRRKD</sequence>
<gene>
    <name evidence="2" type="ORF">CP10139811_1286B</name>
</gene>